<proteinExistence type="predicted"/>
<dbReference type="InterPro" id="IPR015943">
    <property type="entry name" value="WD40/YVTN_repeat-like_dom_sf"/>
</dbReference>
<dbReference type="AlphaFoldDB" id="A0A165YCP8"/>
<evidence type="ECO:0000313" key="3">
    <source>
        <dbReference type="Proteomes" id="UP000076798"/>
    </source>
</evidence>
<reference evidence="2 3" key="1">
    <citation type="journal article" date="2016" name="Mol. Biol. Evol.">
        <title>Comparative Genomics of Early-Diverging Mushroom-Forming Fungi Provides Insights into the Origins of Lignocellulose Decay Capabilities.</title>
        <authorList>
            <person name="Nagy L.G."/>
            <person name="Riley R."/>
            <person name="Tritt A."/>
            <person name="Adam C."/>
            <person name="Daum C."/>
            <person name="Floudas D."/>
            <person name="Sun H."/>
            <person name="Yadav J.S."/>
            <person name="Pangilinan J."/>
            <person name="Larsson K.H."/>
            <person name="Matsuura K."/>
            <person name="Barry K."/>
            <person name="Labutti K."/>
            <person name="Kuo R."/>
            <person name="Ohm R.A."/>
            <person name="Bhattacharya S.S."/>
            <person name="Shirouzu T."/>
            <person name="Yoshinaga Y."/>
            <person name="Martin F.M."/>
            <person name="Grigoriev I.V."/>
            <person name="Hibbett D.S."/>
        </authorList>
    </citation>
    <scope>NUCLEOTIDE SEQUENCE [LARGE SCALE GENOMIC DNA]</scope>
    <source>
        <strain evidence="2 3">HHB10207 ss-3</strain>
    </source>
</reference>
<gene>
    <name evidence="2" type="ORF">SISSUDRAFT_1066414</name>
</gene>
<keyword evidence="3" id="KW-1185">Reference proteome</keyword>
<dbReference type="Proteomes" id="UP000076798">
    <property type="component" value="Unassembled WGS sequence"/>
</dbReference>
<feature type="transmembrane region" description="Helical" evidence="1">
    <location>
        <begin position="399"/>
        <end position="417"/>
    </location>
</feature>
<evidence type="ECO:0000313" key="2">
    <source>
        <dbReference type="EMBL" id="KZT33105.1"/>
    </source>
</evidence>
<keyword evidence="1" id="KW-0472">Membrane</keyword>
<organism evidence="2 3">
    <name type="scientific">Sistotremastrum suecicum HHB10207 ss-3</name>
    <dbReference type="NCBI Taxonomy" id="1314776"/>
    <lineage>
        <taxon>Eukaryota</taxon>
        <taxon>Fungi</taxon>
        <taxon>Dikarya</taxon>
        <taxon>Basidiomycota</taxon>
        <taxon>Agaricomycotina</taxon>
        <taxon>Agaricomycetes</taxon>
        <taxon>Sistotremastrales</taxon>
        <taxon>Sistotremastraceae</taxon>
        <taxon>Sistotremastrum</taxon>
    </lineage>
</organism>
<evidence type="ECO:0000256" key="1">
    <source>
        <dbReference type="SAM" id="Phobius"/>
    </source>
</evidence>
<keyword evidence="1" id="KW-1133">Transmembrane helix</keyword>
<dbReference type="SMART" id="SM00320">
    <property type="entry name" value="WD40"/>
    <property type="match status" value="2"/>
</dbReference>
<protein>
    <recommendedName>
        <fullName evidence="4">WD40 repeat-like protein</fullName>
    </recommendedName>
</protein>
<dbReference type="Gene3D" id="2.130.10.10">
    <property type="entry name" value="YVTN repeat-like/Quinoprotein amine dehydrogenase"/>
    <property type="match status" value="1"/>
</dbReference>
<accession>A0A165YCP8</accession>
<evidence type="ECO:0008006" key="4">
    <source>
        <dbReference type="Google" id="ProtNLM"/>
    </source>
</evidence>
<dbReference type="Pfam" id="PF00400">
    <property type="entry name" value="WD40"/>
    <property type="match status" value="2"/>
</dbReference>
<sequence length="423" mass="47532">MAQSASTAAQIKDWTLGFRVSHIVPQAQNVASVSLSPDGRYIATCDTAGNLDVYTVGTGRKILNLAQTIPVLADRGVDRYCWAQPYITPFNIGLSAGPMWTAAAPIEAHKRVTSMCIDKTNNYVCTVSAESIRLWRIDDDWNLKLLAVEDLEYERNHRILKGAFFCGSLLYYPIGPKLVRVWETEQRVLEHRRDLPVFYEIGETFVSPNEEYLIALNPTGGGHLYLLPDLDYSYVALGKTEMVQSVSFVEGRSAFLYGDSSGNIRMRSWGSSATLLVLPHHIRRAVAGIVDSRTVDGITIIASATSRSATFDQPTLKIWTDSPSIAPAPARSDFQTELLPIFFRALLRLLLFAVWSRFLYDLGKLVERENADYNKLVGFRSHLDFSVCTILKLYHEYSTVWPVGILLVVGWVTVTRVERRRSR</sequence>
<name>A0A165YCP8_9AGAM</name>
<keyword evidence="1" id="KW-0812">Transmembrane</keyword>
<dbReference type="SUPFAM" id="SSF50978">
    <property type="entry name" value="WD40 repeat-like"/>
    <property type="match status" value="1"/>
</dbReference>
<dbReference type="InterPro" id="IPR036322">
    <property type="entry name" value="WD40_repeat_dom_sf"/>
</dbReference>
<dbReference type="EMBL" id="KV428267">
    <property type="protein sequence ID" value="KZT33105.1"/>
    <property type="molecule type" value="Genomic_DNA"/>
</dbReference>
<dbReference type="InterPro" id="IPR001680">
    <property type="entry name" value="WD40_rpt"/>
</dbReference>